<dbReference type="AlphaFoldDB" id="F2DGH3"/>
<dbReference type="EMBL" id="AK362990">
    <property type="protein sequence ID" value="BAJ94194.1"/>
    <property type="molecule type" value="mRNA"/>
</dbReference>
<accession>F2DGH3</accession>
<evidence type="ECO:0000313" key="1">
    <source>
        <dbReference type="EMBL" id="BAJ94194.1"/>
    </source>
</evidence>
<proteinExistence type="evidence at transcript level"/>
<protein>
    <submittedName>
        <fullName evidence="1">Predicted protein</fullName>
    </submittedName>
</protein>
<organism evidence="1">
    <name type="scientific">Hordeum vulgare subsp. vulgare</name>
    <name type="common">Domesticated barley</name>
    <dbReference type="NCBI Taxonomy" id="112509"/>
    <lineage>
        <taxon>Eukaryota</taxon>
        <taxon>Viridiplantae</taxon>
        <taxon>Streptophyta</taxon>
        <taxon>Embryophyta</taxon>
        <taxon>Tracheophyta</taxon>
        <taxon>Spermatophyta</taxon>
        <taxon>Magnoliopsida</taxon>
        <taxon>Liliopsida</taxon>
        <taxon>Poales</taxon>
        <taxon>Poaceae</taxon>
        <taxon>BOP clade</taxon>
        <taxon>Pooideae</taxon>
        <taxon>Triticodae</taxon>
        <taxon>Triticeae</taxon>
        <taxon>Hordeinae</taxon>
        <taxon>Hordeum</taxon>
    </lineage>
</organism>
<sequence>MHGAFLSAVIVSSCDCTYLSEEIDAGKVACVV</sequence>
<name>F2DGH3_HORVV</name>
<reference evidence="1" key="1">
    <citation type="journal article" date="2011" name="Plant Physiol.">
        <title>Comprehensive sequence analysis of 24,783 barley full-length cDNAs derived from 12 clone libraries.</title>
        <authorList>
            <person name="Matsumoto T."/>
            <person name="Tanaka T."/>
            <person name="Sakai H."/>
            <person name="Amano N."/>
            <person name="Kanamori H."/>
            <person name="Kurita K."/>
            <person name="Kikuta A."/>
            <person name="Kamiya K."/>
            <person name="Yamamoto M."/>
            <person name="Ikawa H."/>
            <person name="Fujii N."/>
            <person name="Hori K."/>
            <person name="Itoh T."/>
            <person name="Sato K."/>
        </authorList>
    </citation>
    <scope>NUCLEOTIDE SEQUENCE</scope>
    <source>
        <tissue evidence="1">Shoot and root</tissue>
    </source>
</reference>